<accession>I5AYS1</accession>
<evidence type="ECO:0000313" key="6">
    <source>
        <dbReference type="Proteomes" id="UP000005778"/>
    </source>
</evidence>
<dbReference type="SUPFAM" id="SSF116734">
    <property type="entry name" value="DNA methylase specificity domain"/>
    <property type="match status" value="2"/>
</dbReference>
<reference evidence="5 6" key="1">
    <citation type="submission" date="2011-09" db="EMBL/GenBank/DDBJ databases">
        <authorList>
            <consortium name="US DOE Joint Genome Institute (JGI-PGF)"/>
            <person name="Lucas S."/>
            <person name="Han J."/>
            <person name="Lapidus A."/>
            <person name="Cheng J.-F."/>
            <person name="Goodwin L."/>
            <person name="Pitluck S."/>
            <person name="Peters L."/>
            <person name="Land M.L."/>
            <person name="Hauser L."/>
            <person name="Orellana R."/>
            <person name="Lovley D."/>
            <person name="Woyke T.J."/>
        </authorList>
    </citation>
    <scope>NUCLEOTIDE SEQUENCE [LARGE SCALE GENOMIC DNA]</scope>
    <source>
        <strain evidence="5 6">2ac9</strain>
    </source>
</reference>
<dbReference type="PANTHER" id="PTHR30408:SF13">
    <property type="entry name" value="TYPE I RESTRICTION ENZYME HINDI SPECIFICITY SUBUNIT"/>
    <property type="match status" value="1"/>
</dbReference>
<dbReference type="STRING" id="879212.DespoDRAFT_00358"/>
<keyword evidence="2" id="KW-0680">Restriction system</keyword>
<keyword evidence="6" id="KW-1185">Reference proteome</keyword>
<keyword evidence="5" id="KW-0540">Nuclease</keyword>
<dbReference type="AlphaFoldDB" id="I5AYS1"/>
<proteinExistence type="inferred from homology"/>
<evidence type="ECO:0000313" key="5">
    <source>
        <dbReference type="EMBL" id="EIM62384.1"/>
    </source>
</evidence>
<sequence>MGEWKAYILEDIIEKFIDYRGKTPKKTEEGIPLVTAKIVKSGKIIEPNEFIALGDYESWMTRGLPEINDVVITTEAPLGEVALIKDKNVALAQRVITLRGKPNFVFNPFLKYYFQSPVGHYELDSRASGTTVFGIKAAVLRKVPVSLPPLPEQKAIASVLSSLDDKIDLLHRQNKTLEAMAETLFRQWFVEEAEEDWENGSLLELVDLIGGGTPKTSILEYWDGNIPWLSGGDIAANHKSFVQDTPKHITEHGLKNSAAKILPKHATVISARGTVGKYCMLAQPMAFSQSNYGILPKNSENYYFIYLLINHVVEELQSSAYGSVFDTITTTTFKEHKVLLPPRDEIIQFDNSVSGYFEKMLLNKIQIRTLEKLRDTLLPKLMSGEVRVAI</sequence>
<dbReference type="OrthoDB" id="9798929at2"/>
<keyword evidence="5" id="KW-0255">Endonuclease</keyword>
<dbReference type="EMBL" id="CM001488">
    <property type="protein sequence ID" value="EIM62384.1"/>
    <property type="molecule type" value="Genomic_DNA"/>
</dbReference>
<reference evidence="5 6" key="2">
    <citation type="submission" date="2012-02" db="EMBL/GenBank/DDBJ databases">
        <title>Improved High-Quality Draft sequence of Desulfobacter postgatei 2ac9.</title>
        <authorList>
            <consortium name="US DOE Joint Genome Institute"/>
            <person name="Lucas S."/>
            <person name="Han J."/>
            <person name="Lapidus A."/>
            <person name="Cheng J.-F."/>
            <person name="Goodwin L."/>
            <person name="Pitluck S."/>
            <person name="Peters L."/>
            <person name="Ovchinnikova G."/>
            <person name="Held B."/>
            <person name="Detter J.C."/>
            <person name="Han C."/>
            <person name="Tapia R."/>
            <person name="Land M."/>
            <person name="Hauser L."/>
            <person name="Kyrpides N."/>
            <person name="Ivanova N."/>
            <person name="Pagani I."/>
            <person name="Orellana R."/>
            <person name="Lovley D."/>
            <person name="Woyke T."/>
        </authorList>
    </citation>
    <scope>NUCLEOTIDE SEQUENCE [LARGE SCALE GENOMIC DNA]</scope>
    <source>
        <strain evidence="5 6">2ac9</strain>
    </source>
</reference>
<organism evidence="5 6">
    <name type="scientific">Desulfobacter postgatei 2ac9</name>
    <dbReference type="NCBI Taxonomy" id="879212"/>
    <lineage>
        <taxon>Bacteria</taxon>
        <taxon>Pseudomonadati</taxon>
        <taxon>Thermodesulfobacteriota</taxon>
        <taxon>Desulfobacteria</taxon>
        <taxon>Desulfobacterales</taxon>
        <taxon>Desulfobacteraceae</taxon>
        <taxon>Desulfobacter</taxon>
    </lineage>
</organism>
<dbReference type="InterPro" id="IPR052021">
    <property type="entry name" value="Type-I_RS_S_subunit"/>
</dbReference>
<evidence type="ECO:0000256" key="1">
    <source>
        <dbReference type="ARBA" id="ARBA00010923"/>
    </source>
</evidence>
<evidence type="ECO:0000259" key="4">
    <source>
        <dbReference type="Pfam" id="PF01420"/>
    </source>
</evidence>
<dbReference type="GO" id="GO:0003677">
    <property type="term" value="F:DNA binding"/>
    <property type="evidence" value="ECO:0007669"/>
    <property type="project" value="UniProtKB-KW"/>
</dbReference>
<dbReference type="Pfam" id="PF01420">
    <property type="entry name" value="Methylase_S"/>
    <property type="match status" value="2"/>
</dbReference>
<comment type="similarity">
    <text evidence="1">Belongs to the type-I restriction system S methylase family.</text>
</comment>
<feature type="domain" description="Type I restriction modification DNA specificity" evidence="4">
    <location>
        <begin position="195"/>
        <end position="345"/>
    </location>
</feature>
<name>I5AYS1_9BACT</name>
<keyword evidence="3" id="KW-0238">DNA-binding</keyword>
<dbReference type="InterPro" id="IPR044946">
    <property type="entry name" value="Restrct_endonuc_typeI_TRD_sf"/>
</dbReference>
<dbReference type="CDD" id="cd17243">
    <property type="entry name" value="RMtype1_S_AchA6I-TRD2-CR2_like"/>
    <property type="match status" value="1"/>
</dbReference>
<dbReference type="GO" id="GO:0004519">
    <property type="term" value="F:endonuclease activity"/>
    <property type="evidence" value="ECO:0007669"/>
    <property type="project" value="UniProtKB-KW"/>
</dbReference>
<evidence type="ECO:0000256" key="3">
    <source>
        <dbReference type="ARBA" id="ARBA00023125"/>
    </source>
</evidence>
<dbReference type="Gene3D" id="1.10.287.1120">
    <property type="entry name" value="Bipartite methylase S protein"/>
    <property type="match status" value="1"/>
</dbReference>
<gene>
    <name evidence="5" type="ORF">DespoDRAFT_00358</name>
</gene>
<keyword evidence="5" id="KW-0378">Hydrolase</keyword>
<dbReference type="PANTHER" id="PTHR30408">
    <property type="entry name" value="TYPE-1 RESTRICTION ENZYME ECOKI SPECIFICITY PROTEIN"/>
    <property type="match status" value="1"/>
</dbReference>
<dbReference type="GO" id="GO:0009307">
    <property type="term" value="P:DNA restriction-modification system"/>
    <property type="evidence" value="ECO:0007669"/>
    <property type="project" value="UniProtKB-KW"/>
</dbReference>
<dbReference type="RefSeq" id="WP_004070923.1">
    <property type="nucleotide sequence ID" value="NZ_CM001488.1"/>
</dbReference>
<dbReference type="Proteomes" id="UP000005778">
    <property type="component" value="Chromosome"/>
</dbReference>
<dbReference type="HOGENOM" id="CLU_021095_2_1_7"/>
<dbReference type="CDD" id="cd17246">
    <property type="entry name" value="RMtype1_S_SonII-TRD2-CR2_like"/>
    <property type="match status" value="1"/>
</dbReference>
<protein>
    <submittedName>
        <fullName evidence="5">Restriction endonuclease S subunit</fullName>
    </submittedName>
</protein>
<dbReference type="Gene3D" id="3.90.220.20">
    <property type="entry name" value="DNA methylase specificity domains"/>
    <property type="match status" value="2"/>
</dbReference>
<feature type="domain" description="Type I restriction modification DNA specificity" evidence="4">
    <location>
        <begin position="2"/>
        <end position="178"/>
    </location>
</feature>
<dbReference type="InterPro" id="IPR000055">
    <property type="entry name" value="Restrct_endonuc_typeI_TRD"/>
</dbReference>
<dbReference type="eggNOG" id="COG0732">
    <property type="taxonomic scope" value="Bacteria"/>
</dbReference>
<evidence type="ECO:0000256" key="2">
    <source>
        <dbReference type="ARBA" id="ARBA00022747"/>
    </source>
</evidence>